<dbReference type="EMBL" id="JAOYFB010000039">
    <property type="protein sequence ID" value="KAK4031057.1"/>
    <property type="molecule type" value="Genomic_DNA"/>
</dbReference>
<evidence type="ECO:0000313" key="2">
    <source>
        <dbReference type="EMBL" id="KAK4031057.1"/>
    </source>
</evidence>
<reference evidence="2 3" key="1">
    <citation type="journal article" date="2023" name="Nucleic Acids Res.">
        <title>The hologenome of Daphnia magna reveals possible DNA methylation and microbiome-mediated evolution of the host genome.</title>
        <authorList>
            <person name="Chaturvedi A."/>
            <person name="Li X."/>
            <person name="Dhandapani V."/>
            <person name="Marshall H."/>
            <person name="Kissane S."/>
            <person name="Cuenca-Cambronero M."/>
            <person name="Asole G."/>
            <person name="Calvet F."/>
            <person name="Ruiz-Romero M."/>
            <person name="Marangio P."/>
            <person name="Guigo R."/>
            <person name="Rago D."/>
            <person name="Mirbahai L."/>
            <person name="Eastwood N."/>
            <person name="Colbourne J.K."/>
            <person name="Zhou J."/>
            <person name="Mallon E."/>
            <person name="Orsini L."/>
        </authorList>
    </citation>
    <scope>NUCLEOTIDE SEQUENCE [LARGE SCALE GENOMIC DNA]</scope>
    <source>
        <strain evidence="2">LRV0_1</strain>
    </source>
</reference>
<sequence length="58" mass="6469">MMSLFNKPVNNTTEGLPRNERNLSITQLPATKLKPQSTIDSPVILISSLTKTMLHCLM</sequence>
<comment type="caution">
    <text evidence="2">The sequence shown here is derived from an EMBL/GenBank/DDBJ whole genome shotgun (WGS) entry which is preliminary data.</text>
</comment>
<name>A0ABR0B0Z6_9CRUS</name>
<dbReference type="Proteomes" id="UP001234178">
    <property type="component" value="Unassembled WGS sequence"/>
</dbReference>
<feature type="region of interest" description="Disordered" evidence="1">
    <location>
        <begin position="1"/>
        <end position="23"/>
    </location>
</feature>
<evidence type="ECO:0000256" key="1">
    <source>
        <dbReference type="SAM" id="MobiDB-lite"/>
    </source>
</evidence>
<organism evidence="2 3">
    <name type="scientific">Daphnia magna</name>
    <dbReference type="NCBI Taxonomy" id="35525"/>
    <lineage>
        <taxon>Eukaryota</taxon>
        <taxon>Metazoa</taxon>
        <taxon>Ecdysozoa</taxon>
        <taxon>Arthropoda</taxon>
        <taxon>Crustacea</taxon>
        <taxon>Branchiopoda</taxon>
        <taxon>Diplostraca</taxon>
        <taxon>Cladocera</taxon>
        <taxon>Anomopoda</taxon>
        <taxon>Daphniidae</taxon>
        <taxon>Daphnia</taxon>
    </lineage>
</organism>
<proteinExistence type="predicted"/>
<keyword evidence="3" id="KW-1185">Reference proteome</keyword>
<evidence type="ECO:0000313" key="3">
    <source>
        <dbReference type="Proteomes" id="UP001234178"/>
    </source>
</evidence>
<protein>
    <submittedName>
        <fullName evidence="2">Uncharacterized protein</fullName>
    </submittedName>
</protein>
<gene>
    <name evidence="2" type="ORF">OUZ56_024568</name>
</gene>
<accession>A0ABR0B0Z6</accession>